<dbReference type="EMBL" id="CXWC01000002">
    <property type="protein sequence ID" value="CTQ65518.1"/>
    <property type="molecule type" value="Genomic_DNA"/>
</dbReference>
<feature type="region of interest" description="Disordered" evidence="1">
    <location>
        <begin position="140"/>
        <end position="169"/>
    </location>
</feature>
<dbReference type="RefSeq" id="WP_055114390.1">
    <property type="nucleotide sequence ID" value="NZ_CXWA01000002.1"/>
</dbReference>
<reference evidence="3" key="1">
    <citation type="submission" date="2015-07" db="EMBL/GenBank/DDBJ databases">
        <authorList>
            <person name="Rodrigo-Torres Lidia"/>
            <person name="Arahal R.David."/>
        </authorList>
    </citation>
    <scope>NUCLEOTIDE SEQUENCE [LARGE SCALE GENOMIC DNA]</scope>
    <source>
        <strain evidence="3">CECT 5096</strain>
    </source>
</reference>
<dbReference type="Proteomes" id="UP000049983">
    <property type="component" value="Unassembled WGS sequence"/>
</dbReference>
<keyword evidence="3" id="KW-1185">Reference proteome</keyword>
<evidence type="ECO:0000313" key="3">
    <source>
        <dbReference type="Proteomes" id="UP000049983"/>
    </source>
</evidence>
<protein>
    <recommendedName>
        <fullName evidence="4">Phasin protein</fullName>
    </recommendedName>
</protein>
<evidence type="ECO:0008006" key="4">
    <source>
        <dbReference type="Google" id="ProtNLM"/>
    </source>
</evidence>
<dbReference type="AlphaFoldDB" id="A0A0M6ZS24"/>
<gene>
    <name evidence="2" type="ORF">LA5096_00756</name>
</gene>
<organism evidence="2 3">
    <name type="scientific">Roseibium album</name>
    <dbReference type="NCBI Taxonomy" id="311410"/>
    <lineage>
        <taxon>Bacteria</taxon>
        <taxon>Pseudomonadati</taxon>
        <taxon>Pseudomonadota</taxon>
        <taxon>Alphaproteobacteria</taxon>
        <taxon>Hyphomicrobiales</taxon>
        <taxon>Stappiaceae</taxon>
        <taxon>Roseibium</taxon>
    </lineage>
</organism>
<proteinExistence type="predicted"/>
<accession>A0A0M6ZS24</accession>
<name>A0A0M6ZS24_9HYPH</name>
<dbReference type="GeneID" id="97668200"/>
<sequence>MPTKRNPSAFEFPAFQVDWPMPTFSNWAFAQPEDRVEDKTVTSLQKMGTTMWSHAEKAFDDHMEFVSHRLHEDFECAKSLSQCVAPEQTVETLQAFYSKMATEYQEHFEKQAALFRNSYSENAAAVEELNETAMENVSEMTRAAEESLQATNSPAPKKRPGRSAAKKAE</sequence>
<feature type="compositionally biased region" description="Basic residues" evidence="1">
    <location>
        <begin position="156"/>
        <end position="169"/>
    </location>
</feature>
<evidence type="ECO:0000313" key="2">
    <source>
        <dbReference type="EMBL" id="CTQ65518.1"/>
    </source>
</evidence>
<evidence type="ECO:0000256" key="1">
    <source>
        <dbReference type="SAM" id="MobiDB-lite"/>
    </source>
</evidence>
<dbReference type="STRING" id="311410.LA5095_01900"/>